<accession>A0A7W9SUE9</accession>
<evidence type="ECO:0000313" key="3">
    <source>
        <dbReference type="Proteomes" id="UP000520814"/>
    </source>
</evidence>
<feature type="transmembrane region" description="Helical" evidence="1">
    <location>
        <begin position="33"/>
        <end position="53"/>
    </location>
</feature>
<feature type="transmembrane region" description="Helical" evidence="1">
    <location>
        <begin position="169"/>
        <end position="190"/>
    </location>
</feature>
<keyword evidence="1" id="KW-0472">Membrane</keyword>
<keyword evidence="3" id="KW-1185">Reference proteome</keyword>
<evidence type="ECO:0000256" key="1">
    <source>
        <dbReference type="SAM" id="Phobius"/>
    </source>
</evidence>
<comment type="caution">
    <text evidence="2">The sequence shown here is derived from an EMBL/GenBank/DDBJ whole genome shotgun (WGS) entry which is preliminary data.</text>
</comment>
<name>A0A7W9SUE9_ARMRO</name>
<evidence type="ECO:0000313" key="2">
    <source>
        <dbReference type="EMBL" id="MBB6052585.1"/>
    </source>
</evidence>
<proteinExistence type="predicted"/>
<dbReference type="RefSeq" id="WP_184201887.1">
    <property type="nucleotide sequence ID" value="NZ_JACHGW010000004.1"/>
</dbReference>
<dbReference type="AlphaFoldDB" id="A0A7W9SUE9"/>
<feature type="transmembrane region" description="Helical" evidence="1">
    <location>
        <begin position="65"/>
        <end position="84"/>
    </location>
</feature>
<keyword evidence="1" id="KW-1133">Transmembrane helix</keyword>
<feature type="transmembrane region" description="Helical" evidence="1">
    <location>
        <begin position="96"/>
        <end position="118"/>
    </location>
</feature>
<gene>
    <name evidence="2" type="ORF">HNQ39_004406</name>
</gene>
<dbReference type="EMBL" id="JACHGW010000004">
    <property type="protein sequence ID" value="MBB6052585.1"/>
    <property type="molecule type" value="Genomic_DNA"/>
</dbReference>
<reference evidence="2 3" key="1">
    <citation type="submission" date="2020-08" db="EMBL/GenBank/DDBJ databases">
        <title>Genomic Encyclopedia of Type Strains, Phase IV (KMG-IV): sequencing the most valuable type-strain genomes for metagenomic binning, comparative biology and taxonomic classification.</title>
        <authorList>
            <person name="Goeker M."/>
        </authorList>
    </citation>
    <scope>NUCLEOTIDE SEQUENCE [LARGE SCALE GENOMIC DNA]</scope>
    <source>
        <strain evidence="2 3">DSM 23562</strain>
    </source>
</reference>
<dbReference type="PROSITE" id="PS51257">
    <property type="entry name" value="PROKAR_LIPOPROTEIN"/>
    <property type="match status" value="1"/>
</dbReference>
<protein>
    <submittedName>
        <fullName evidence="2">Uncharacterized protein</fullName>
    </submittedName>
</protein>
<sequence length="249" mass="27650">MGRALLPLLLAFLLGCAVLVLEDRLQSKPKKQYYPFLIGLLALSVVALFWGFTKLLWFPFVGSNVYFSSIAFLVAGFGAVCAGTRRPHLTKRTLGVWGYVVALSAVANGLFFTVAGLWPQRNPADLTMQLFGLATALLPFIAGLTTMLLPRERSLVDNLAFRVRTRTAFSRYALAFSINLGLLFLCGYLQNRDRGSALIIASYFRQLMSWITIGLGLWAVHPLWDTEPKEAQVEELPKQKQAHSPLGLK</sequence>
<dbReference type="Proteomes" id="UP000520814">
    <property type="component" value="Unassembled WGS sequence"/>
</dbReference>
<feature type="transmembrane region" description="Helical" evidence="1">
    <location>
        <begin position="6"/>
        <end position="21"/>
    </location>
</feature>
<organism evidence="2 3">
    <name type="scientific">Armatimonas rosea</name>
    <dbReference type="NCBI Taxonomy" id="685828"/>
    <lineage>
        <taxon>Bacteria</taxon>
        <taxon>Bacillati</taxon>
        <taxon>Armatimonadota</taxon>
        <taxon>Armatimonadia</taxon>
        <taxon>Armatimonadales</taxon>
        <taxon>Armatimonadaceae</taxon>
        <taxon>Armatimonas</taxon>
    </lineage>
</organism>
<keyword evidence="1" id="KW-0812">Transmembrane</keyword>
<feature type="transmembrane region" description="Helical" evidence="1">
    <location>
        <begin position="130"/>
        <end position="149"/>
    </location>
</feature>